<dbReference type="CDD" id="cd08946">
    <property type="entry name" value="SDR_e"/>
    <property type="match status" value="1"/>
</dbReference>
<dbReference type="SUPFAM" id="SSF51735">
    <property type="entry name" value="NAD(P)-binding Rossmann-fold domains"/>
    <property type="match status" value="1"/>
</dbReference>
<protein>
    <submittedName>
        <fullName evidence="2">UDP-glucose 4-epimerase</fullName>
    </submittedName>
</protein>
<dbReference type="Pfam" id="PF01370">
    <property type="entry name" value="Epimerase"/>
    <property type="match status" value="1"/>
</dbReference>
<comment type="caution">
    <text evidence="2">The sequence shown here is derived from an EMBL/GenBank/DDBJ whole genome shotgun (WGS) entry which is preliminary data.</text>
</comment>
<evidence type="ECO:0000259" key="1">
    <source>
        <dbReference type="Pfam" id="PF01370"/>
    </source>
</evidence>
<gene>
    <name evidence="2" type="ORF">EDC28_10916</name>
</gene>
<organism evidence="2 3">
    <name type="scientific">Gallaecimonas pentaromativorans</name>
    <dbReference type="NCBI Taxonomy" id="584787"/>
    <lineage>
        <taxon>Bacteria</taxon>
        <taxon>Pseudomonadati</taxon>
        <taxon>Pseudomonadota</taxon>
        <taxon>Gammaproteobacteria</taxon>
        <taxon>Enterobacterales</taxon>
        <taxon>Gallaecimonadaceae</taxon>
        <taxon>Gallaecimonas</taxon>
    </lineage>
</organism>
<evidence type="ECO:0000313" key="3">
    <source>
        <dbReference type="Proteomes" id="UP000268033"/>
    </source>
</evidence>
<dbReference type="EMBL" id="RJUL01000009">
    <property type="protein sequence ID" value="ROQ22531.1"/>
    <property type="molecule type" value="Genomic_DNA"/>
</dbReference>
<feature type="domain" description="NAD-dependent epimerase/dehydratase" evidence="1">
    <location>
        <begin position="4"/>
        <end position="236"/>
    </location>
</feature>
<name>A0A3N1P4Y1_9GAMM</name>
<dbReference type="AlphaFoldDB" id="A0A3N1P4Y1"/>
<dbReference type="PANTHER" id="PTHR43245:SF13">
    <property type="entry name" value="UDP-D-APIOSE_UDP-D-XYLOSE SYNTHASE 2"/>
    <property type="match status" value="1"/>
</dbReference>
<accession>A0A3N1P4Y1</accession>
<proteinExistence type="predicted"/>
<dbReference type="Gene3D" id="3.40.50.720">
    <property type="entry name" value="NAD(P)-binding Rossmann-like Domain"/>
    <property type="match status" value="1"/>
</dbReference>
<dbReference type="InterPro" id="IPR036291">
    <property type="entry name" value="NAD(P)-bd_dom_sf"/>
</dbReference>
<dbReference type="PANTHER" id="PTHR43245">
    <property type="entry name" value="BIFUNCTIONAL POLYMYXIN RESISTANCE PROTEIN ARNA"/>
    <property type="match status" value="1"/>
</dbReference>
<dbReference type="InterPro" id="IPR050177">
    <property type="entry name" value="Lipid_A_modif_metabolic_enz"/>
</dbReference>
<sequence>MSNVLITGCFGFIGSALMKKLRLEGHRVLGVGRGILPAEEGKGDDYICGDLNSTFLASFYAKHDFKPDYVFHLAGSASVARAEASPSESLENNVVTTLRLLEWVRCYCPSAKVIFSSSAAVYGSNESNSLLKESNIPCPVSTYGQHKIFAEDIALSYASRSELDVRIARLFSVYGPGLKKQFLWDFCNRVSENQSSYLEMFGSGDELRDWIFIDDLVSMLWNFAQNDNCQVVMNIGTGVANTVKGLAELILNEFGRSDIRLDFNGNKRIGDPVSLVADVSRQSCLNFPCQVDLATGVKHYVQWFLNER</sequence>
<reference evidence="2 3" key="1">
    <citation type="submission" date="2018-11" db="EMBL/GenBank/DDBJ databases">
        <title>Genomic Encyclopedia of Type Strains, Phase IV (KMG-IV): sequencing the most valuable type-strain genomes for metagenomic binning, comparative biology and taxonomic classification.</title>
        <authorList>
            <person name="Goeker M."/>
        </authorList>
    </citation>
    <scope>NUCLEOTIDE SEQUENCE [LARGE SCALE GENOMIC DNA]</scope>
    <source>
        <strain evidence="2 3">DSM 21945</strain>
    </source>
</reference>
<dbReference type="InterPro" id="IPR001509">
    <property type="entry name" value="Epimerase_deHydtase"/>
</dbReference>
<evidence type="ECO:0000313" key="2">
    <source>
        <dbReference type="EMBL" id="ROQ22531.1"/>
    </source>
</evidence>
<dbReference type="RefSeq" id="WP_123422241.1">
    <property type="nucleotide sequence ID" value="NZ_RJUL01000009.1"/>
</dbReference>
<keyword evidence="3" id="KW-1185">Reference proteome</keyword>
<dbReference type="Proteomes" id="UP000268033">
    <property type="component" value="Unassembled WGS sequence"/>
</dbReference>